<proteinExistence type="predicted"/>
<evidence type="ECO:0000313" key="2">
    <source>
        <dbReference type="Proteomes" id="UP000177167"/>
    </source>
</evidence>
<reference evidence="1 2" key="1">
    <citation type="journal article" date="2016" name="Nat. Commun.">
        <title>Thousands of microbial genomes shed light on interconnected biogeochemical processes in an aquifer system.</title>
        <authorList>
            <person name="Anantharaman K."/>
            <person name="Brown C.T."/>
            <person name="Hug L.A."/>
            <person name="Sharon I."/>
            <person name="Castelle C.J."/>
            <person name="Probst A.J."/>
            <person name="Thomas B.C."/>
            <person name="Singh A."/>
            <person name="Wilkins M.J."/>
            <person name="Karaoz U."/>
            <person name="Brodie E.L."/>
            <person name="Williams K.H."/>
            <person name="Hubbard S.S."/>
            <person name="Banfield J.F."/>
        </authorList>
    </citation>
    <scope>NUCLEOTIDE SEQUENCE [LARGE SCALE GENOMIC DNA]</scope>
</reference>
<sequence length="321" mass="36845">MQSNEKPLKYRAYYIRNMSPTNTQFDHKTWWCLKNIKTKLLKNPGRNTVIITLHILSTEPAIPRFHEQEDIIKTLQRDGILRAYQIPQTGAVFFVGVVDYSITVLQPQFDNMYQLYQENLSVNKRFPDLARINSFSDEIKKKIKHTIVVISEKYELENLTNNNADLSELLNIPIEDLITSGLSKADLQSILIILGKEADFTPYFREKSIEIAFGPSSPAETVINFLNGVKASLILPAETNTGSANISVVSDAQRTSEWDSNLKFDNIAIKFLNGHEVIIKTKDRTKQTTYEEMGFLDKKTKLPDVQWEFLKRLSEHKGLLF</sequence>
<evidence type="ECO:0000313" key="1">
    <source>
        <dbReference type="EMBL" id="OGN08540.1"/>
    </source>
</evidence>
<dbReference type="Proteomes" id="UP000177167">
    <property type="component" value="Unassembled WGS sequence"/>
</dbReference>
<gene>
    <name evidence="1" type="ORF">A3J46_03755</name>
</gene>
<protein>
    <submittedName>
        <fullName evidence="1">Uncharacterized protein</fullName>
    </submittedName>
</protein>
<comment type="caution">
    <text evidence="1">The sequence shown here is derived from an EMBL/GenBank/DDBJ whole genome shotgun (WGS) entry which is preliminary data.</text>
</comment>
<accession>A0A1F8F7J8</accession>
<dbReference type="AlphaFoldDB" id="A0A1F8F7J8"/>
<name>A0A1F8F7J8_9BACT</name>
<organism evidence="1 2">
    <name type="scientific">Candidatus Yanofskybacteria bacterium RIFCSPHIGHO2_02_FULL_41_11</name>
    <dbReference type="NCBI Taxonomy" id="1802675"/>
    <lineage>
        <taxon>Bacteria</taxon>
        <taxon>Candidatus Yanofskyibacteriota</taxon>
    </lineage>
</organism>
<dbReference type="EMBL" id="MGJP01000060">
    <property type="protein sequence ID" value="OGN08540.1"/>
    <property type="molecule type" value="Genomic_DNA"/>
</dbReference>